<dbReference type="InterPro" id="IPR027417">
    <property type="entry name" value="P-loop_NTPase"/>
</dbReference>
<dbReference type="EMBL" id="CP146275">
    <property type="protein sequence ID" value="WWT32975.1"/>
    <property type="molecule type" value="Genomic_DNA"/>
</dbReference>
<sequence length="197" mass="21609">MLRVVVTGSIATGKSTVLARFGERGFPTYSADQAVHELYAGQAAALVETLFPGTVRDGMVDRKALSAAIAAEPHRISELEEVIHPMVREKALEFMDEVEAAGHDLAVIEIPLFFETGVKYSIDKVVTIHCDPQIQRQRVLARPGMSSEKLDLILSRQLSQDEKRARADYAIDTSGTMDDTIARSDAVIDALLEEVRA</sequence>
<keyword evidence="2 5" id="KW-0547">Nucleotide-binding</keyword>
<evidence type="ECO:0000256" key="1">
    <source>
        <dbReference type="ARBA" id="ARBA00009018"/>
    </source>
</evidence>
<evidence type="ECO:0000256" key="5">
    <source>
        <dbReference type="HAMAP-Rule" id="MF_00376"/>
    </source>
</evidence>
<dbReference type="HAMAP" id="MF_00376">
    <property type="entry name" value="Dephospho_CoA_kinase"/>
    <property type="match status" value="1"/>
</dbReference>
<evidence type="ECO:0000256" key="6">
    <source>
        <dbReference type="NCBIfam" id="TIGR00152"/>
    </source>
</evidence>
<dbReference type="Pfam" id="PF01121">
    <property type="entry name" value="CoaE"/>
    <property type="match status" value="1"/>
</dbReference>
<comment type="subcellular location">
    <subcellularLocation>
        <location evidence="5">Cytoplasm</location>
    </subcellularLocation>
</comment>
<accession>A0ABZ2I176</accession>
<keyword evidence="4 5" id="KW-0173">Coenzyme A biosynthesis</keyword>
<comment type="function">
    <text evidence="5">Catalyzes the phosphorylation of the 3'-hydroxyl group of dephosphocoenzyme A to form coenzyme A.</text>
</comment>
<keyword evidence="5 7" id="KW-0418">Kinase</keyword>
<dbReference type="PANTHER" id="PTHR10695">
    <property type="entry name" value="DEPHOSPHO-COA KINASE-RELATED"/>
    <property type="match status" value="1"/>
</dbReference>
<comment type="similarity">
    <text evidence="1 5">Belongs to the CoaE family.</text>
</comment>
<evidence type="ECO:0000256" key="2">
    <source>
        <dbReference type="ARBA" id="ARBA00022741"/>
    </source>
</evidence>
<dbReference type="Proteomes" id="UP001369958">
    <property type="component" value="Chromosome"/>
</dbReference>
<gene>
    <name evidence="5 7" type="primary">coaE</name>
    <name evidence="7" type="ORF">V6617_00415</name>
</gene>
<dbReference type="PROSITE" id="PS51219">
    <property type="entry name" value="DPCK"/>
    <property type="match status" value="1"/>
</dbReference>
<dbReference type="RefSeq" id="WP_338608399.1">
    <property type="nucleotide sequence ID" value="NZ_CP146275.1"/>
</dbReference>
<dbReference type="InterPro" id="IPR001977">
    <property type="entry name" value="Depp_CoAkinase"/>
</dbReference>
<dbReference type="GO" id="GO:0004140">
    <property type="term" value="F:dephospho-CoA kinase activity"/>
    <property type="evidence" value="ECO:0007669"/>
    <property type="project" value="UniProtKB-EC"/>
</dbReference>
<dbReference type="CDD" id="cd02022">
    <property type="entry name" value="DPCK"/>
    <property type="match status" value="1"/>
</dbReference>
<organism evidence="7 8">
    <name type="scientific">Pelagibacterium nitratireducens</name>
    <dbReference type="NCBI Taxonomy" id="1046114"/>
    <lineage>
        <taxon>Bacteria</taxon>
        <taxon>Pseudomonadati</taxon>
        <taxon>Pseudomonadota</taxon>
        <taxon>Alphaproteobacteria</taxon>
        <taxon>Hyphomicrobiales</taxon>
        <taxon>Devosiaceae</taxon>
        <taxon>Pelagibacterium</taxon>
    </lineage>
</organism>
<dbReference type="EC" id="2.7.1.24" evidence="5 6"/>
<keyword evidence="5 7" id="KW-0808">Transferase</keyword>
<evidence type="ECO:0000313" key="8">
    <source>
        <dbReference type="Proteomes" id="UP001369958"/>
    </source>
</evidence>
<name>A0ABZ2I176_9HYPH</name>
<proteinExistence type="inferred from homology"/>
<dbReference type="Gene3D" id="3.40.50.300">
    <property type="entry name" value="P-loop containing nucleotide triphosphate hydrolases"/>
    <property type="match status" value="1"/>
</dbReference>
<feature type="binding site" evidence="5">
    <location>
        <begin position="11"/>
        <end position="16"/>
    </location>
    <ligand>
        <name>ATP</name>
        <dbReference type="ChEBI" id="CHEBI:30616"/>
    </ligand>
</feature>
<dbReference type="SUPFAM" id="SSF52540">
    <property type="entry name" value="P-loop containing nucleoside triphosphate hydrolases"/>
    <property type="match status" value="1"/>
</dbReference>
<keyword evidence="3 5" id="KW-0067">ATP-binding</keyword>
<reference evidence="7 8" key="1">
    <citation type="submission" date="2024-02" db="EMBL/GenBank/DDBJ databases">
        <title>Complete genome sequence of Pelagibacterium nitratireducens ZH15.</title>
        <authorList>
            <person name="Zhao L.H."/>
        </authorList>
    </citation>
    <scope>NUCLEOTIDE SEQUENCE [LARGE SCALE GENOMIC DNA]</scope>
    <source>
        <strain evidence="7 8">ZH15</strain>
    </source>
</reference>
<dbReference type="PANTHER" id="PTHR10695:SF46">
    <property type="entry name" value="BIFUNCTIONAL COENZYME A SYNTHASE-RELATED"/>
    <property type="match status" value="1"/>
</dbReference>
<keyword evidence="8" id="KW-1185">Reference proteome</keyword>
<protein>
    <recommendedName>
        <fullName evidence="5 6">Dephospho-CoA kinase</fullName>
        <ecNumber evidence="5 6">2.7.1.24</ecNumber>
    </recommendedName>
    <alternativeName>
        <fullName evidence="5">Dephosphocoenzyme A kinase</fullName>
    </alternativeName>
</protein>
<evidence type="ECO:0000313" key="7">
    <source>
        <dbReference type="EMBL" id="WWT32975.1"/>
    </source>
</evidence>
<evidence type="ECO:0000256" key="3">
    <source>
        <dbReference type="ARBA" id="ARBA00022840"/>
    </source>
</evidence>
<keyword evidence="5" id="KW-0963">Cytoplasm</keyword>
<dbReference type="NCBIfam" id="TIGR00152">
    <property type="entry name" value="dephospho-CoA kinase"/>
    <property type="match status" value="1"/>
</dbReference>
<evidence type="ECO:0000256" key="4">
    <source>
        <dbReference type="ARBA" id="ARBA00022993"/>
    </source>
</evidence>
<comment type="catalytic activity">
    <reaction evidence="5">
        <text>3'-dephospho-CoA + ATP = ADP + CoA + H(+)</text>
        <dbReference type="Rhea" id="RHEA:18245"/>
        <dbReference type="ChEBI" id="CHEBI:15378"/>
        <dbReference type="ChEBI" id="CHEBI:30616"/>
        <dbReference type="ChEBI" id="CHEBI:57287"/>
        <dbReference type="ChEBI" id="CHEBI:57328"/>
        <dbReference type="ChEBI" id="CHEBI:456216"/>
        <dbReference type="EC" id="2.7.1.24"/>
    </reaction>
</comment>
<comment type="pathway">
    <text evidence="5">Cofactor biosynthesis; coenzyme A biosynthesis; CoA from (R)-pantothenate: step 5/5.</text>
</comment>